<gene>
    <name evidence="1" type="ORF">QYT958_LOCUS40300</name>
</gene>
<feature type="non-terminal residue" evidence="1">
    <location>
        <position position="1"/>
    </location>
</feature>
<reference evidence="1" key="1">
    <citation type="submission" date="2021-02" db="EMBL/GenBank/DDBJ databases">
        <authorList>
            <person name="Nowell W R."/>
        </authorList>
    </citation>
    <scope>NUCLEOTIDE SEQUENCE</scope>
</reference>
<sequence length="111" mass="12405">MFNKNSQTRIDGAVGFKLASPKVTPVDFYIKARGSLDTTFQLVETVNIGEDISLNALLTAQYHPGSISQISTSASTKIYDREFQNSFYALIKQHQVVIRGILNTTDNQDYK</sequence>
<name>A0A822BF92_9BILA</name>
<proteinExistence type="predicted"/>
<evidence type="ECO:0000313" key="2">
    <source>
        <dbReference type="Proteomes" id="UP000663848"/>
    </source>
</evidence>
<organism evidence="1 2">
    <name type="scientific">Rotaria socialis</name>
    <dbReference type="NCBI Taxonomy" id="392032"/>
    <lineage>
        <taxon>Eukaryota</taxon>
        <taxon>Metazoa</taxon>
        <taxon>Spiralia</taxon>
        <taxon>Gnathifera</taxon>
        <taxon>Rotifera</taxon>
        <taxon>Eurotatoria</taxon>
        <taxon>Bdelloidea</taxon>
        <taxon>Philodinida</taxon>
        <taxon>Philodinidae</taxon>
        <taxon>Rotaria</taxon>
    </lineage>
</organism>
<accession>A0A822BF92</accession>
<dbReference type="Proteomes" id="UP000663848">
    <property type="component" value="Unassembled WGS sequence"/>
</dbReference>
<protein>
    <submittedName>
        <fullName evidence="1">Uncharacterized protein</fullName>
    </submittedName>
</protein>
<dbReference type="EMBL" id="CAJOBR010040878">
    <property type="protein sequence ID" value="CAF5025803.1"/>
    <property type="molecule type" value="Genomic_DNA"/>
</dbReference>
<evidence type="ECO:0000313" key="1">
    <source>
        <dbReference type="EMBL" id="CAF5025803.1"/>
    </source>
</evidence>
<comment type="caution">
    <text evidence="1">The sequence shown here is derived from an EMBL/GenBank/DDBJ whole genome shotgun (WGS) entry which is preliminary data.</text>
</comment>
<dbReference type="AlphaFoldDB" id="A0A822BF92"/>